<evidence type="ECO:0000259" key="2">
    <source>
        <dbReference type="Pfam" id="PF26324"/>
    </source>
</evidence>
<dbReference type="CDD" id="cd20900">
    <property type="entry name" value="HopBF1"/>
    <property type="match status" value="1"/>
</dbReference>
<dbReference type="InterPro" id="IPR054555">
    <property type="entry name" value="T3SS_HopBF1-like"/>
</dbReference>
<organism evidence="3 4">
    <name type="scientific">Paracidovorax citrulli (strain AAC00-1)</name>
    <name type="common">Acidovorax citrulli</name>
    <dbReference type="NCBI Taxonomy" id="397945"/>
    <lineage>
        <taxon>Bacteria</taxon>
        <taxon>Pseudomonadati</taxon>
        <taxon>Pseudomonadota</taxon>
        <taxon>Betaproteobacteria</taxon>
        <taxon>Burkholderiales</taxon>
        <taxon>Comamonadaceae</taxon>
        <taxon>Paracidovorax</taxon>
    </lineage>
</organism>
<dbReference type="EMBL" id="CP000512">
    <property type="protein sequence ID" value="ABM32109.1"/>
    <property type="molecule type" value="Genomic_DNA"/>
</dbReference>
<accession>A1TMC1</accession>
<dbReference type="KEGG" id="aav:Aave_1520"/>
<dbReference type="AlphaFoldDB" id="A1TMC1"/>
<reference evidence="3 4" key="1">
    <citation type="submission" date="2006-12" db="EMBL/GenBank/DDBJ databases">
        <title>Complete sequence of Acidovorax avenae subsp. citrulli AAC00-1.</title>
        <authorList>
            <consortium name="US DOE Joint Genome Institute"/>
            <person name="Copeland A."/>
            <person name="Lucas S."/>
            <person name="Lapidus A."/>
            <person name="Barry K."/>
            <person name="Detter J.C."/>
            <person name="Glavina del Rio T."/>
            <person name="Dalin E."/>
            <person name="Tice H."/>
            <person name="Pitluck S."/>
            <person name="Kiss H."/>
            <person name="Brettin T."/>
            <person name="Bruce D."/>
            <person name="Han C."/>
            <person name="Tapia R."/>
            <person name="Gilna P."/>
            <person name="Schmutz J."/>
            <person name="Larimer F."/>
            <person name="Land M."/>
            <person name="Hauser L."/>
            <person name="Kyrpides N."/>
            <person name="Kim E."/>
            <person name="Stahl D."/>
            <person name="Richardson P."/>
        </authorList>
    </citation>
    <scope>NUCLEOTIDE SEQUENCE [LARGE SCALE GENOMIC DNA]</scope>
    <source>
        <strain evidence="3 4">AAC00-1</strain>
    </source>
</reference>
<protein>
    <recommendedName>
        <fullName evidence="2">Type III secretion system effector HopBF1-like domain-containing protein</fullName>
    </recommendedName>
</protein>
<dbReference type="Pfam" id="PF26324">
    <property type="entry name" value="HopBF1_kinase"/>
    <property type="match status" value="1"/>
</dbReference>
<sequence length="258" mass="26809">MFRDLNALRSPSPERRTAVSGEGASSTGSPRAGTPMPGNPHLAGLAPRAARRASAADPAPPAGPGLAGLHTLQPGPAELSPAELGEKIGSGSQKDVYRLRSRPGACVALVRREAIGHFDTPLSHAQREVAALLELKARGFRTVAVYSLVRVGRLVGIEQAYLPAAKNSADIVASGGAVPSERYLTTLTVDDCDTNIATLRHTRTVVDDLQFLVEESGALHITDPPAVCTGDPDKSVGTVKELRGLALSATLSSDDDSA</sequence>
<proteinExistence type="predicted"/>
<dbReference type="STRING" id="397945.Aave_1520"/>
<feature type="compositionally biased region" description="Low complexity" evidence="1">
    <location>
        <begin position="42"/>
        <end position="57"/>
    </location>
</feature>
<evidence type="ECO:0000313" key="3">
    <source>
        <dbReference type="EMBL" id="ABM32109.1"/>
    </source>
</evidence>
<evidence type="ECO:0000313" key="4">
    <source>
        <dbReference type="Proteomes" id="UP000002596"/>
    </source>
</evidence>
<feature type="domain" description="Type III secretion system effector HopBF1-like" evidence="2">
    <location>
        <begin position="78"/>
        <end position="246"/>
    </location>
</feature>
<dbReference type="Proteomes" id="UP000002596">
    <property type="component" value="Chromosome"/>
</dbReference>
<gene>
    <name evidence="3" type="ordered locus">Aave_1520</name>
</gene>
<dbReference type="eggNOG" id="ENOG5033PM3">
    <property type="taxonomic scope" value="Bacteria"/>
</dbReference>
<dbReference type="HOGENOM" id="CLU_1076148_0_0_4"/>
<name>A1TMC1_PARC0</name>
<feature type="region of interest" description="Disordered" evidence="1">
    <location>
        <begin position="1"/>
        <end position="87"/>
    </location>
</feature>
<evidence type="ECO:0000256" key="1">
    <source>
        <dbReference type="SAM" id="MobiDB-lite"/>
    </source>
</evidence>